<comment type="subcellular location">
    <subcellularLocation>
        <location evidence="1">Nucleus</location>
    </subcellularLocation>
</comment>
<dbReference type="AlphaFoldDB" id="A0ABD3MGT6"/>
<organism evidence="9 10">
    <name type="scientific">Stephanodiscus triporus</name>
    <dbReference type="NCBI Taxonomy" id="2934178"/>
    <lineage>
        <taxon>Eukaryota</taxon>
        <taxon>Sar</taxon>
        <taxon>Stramenopiles</taxon>
        <taxon>Ochrophyta</taxon>
        <taxon>Bacillariophyta</taxon>
        <taxon>Coscinodiscophyceae</taxon>
        <taxon>Thalassiosirophycidae</taxon>
        <taxon>Stephanodiscales</taxon>
        <taxon>Stephanodiscaceae</taxon>
        <taxon>Stephanodiscus</taxon>
    </lineage>
</organism>
<evidence type="ECO:0000256" key="3">
    <source>
        <dbReference type="ARBA" id="ARBA00023015"/>
    </source>
</evidence>
<feature type="region of interest" description="Disordered" evidence="6">
    <location>
        <begin position="124"/>
        <end position="166"/>
    </location>
</feature>
<sequence>MTSCEKTYASLAKSLLDDIVKTSDPSSERAVDILAALRSESKKSRQPMKISILESTNMWKVLTKTVNACKRERRRIHNKPFVASGNAMEDDWDKAITTAEELLSFFKKAADVEEVANAKMVNDHNAKPVDKGDGDDTAPEMFSYEDNTKRTGRSTEHDDGGNGCKTNDHFFVSPTKSLFDGISKTSDPSSEGSTSKMVNGKYNANDVSGSTVGDGDSYDDVSKGRCFVIDDQTRHSRDMIYCEETLPQSLYKVAQRVYAKDDSTGLLYPAFVRKVMWGPKAKKITLGFCSPKAFGNVCDGDDNGNNDMQSAGENDQDDEEEDEDERRWGPKRNTWHYYVHFMGWAVKWDRWVPEEYLYEDSTLTISLSKLLLSEYNKVKPKKKGQKMSLLQMTTWMKRIIELEAEHRMAEVEVNKGVYKEGKCDNANDDSKVGGCESSETGNATDKCVKVDETMHSNTSATMERVEDDKSPKSKPSKNLTIDTDAVIVDAMDEQAPQITTAMLRKQAQLHESGLQMKHKKLLSDQLTLPFNLKKILVEEWEVITQCNMVHNLPSKISVREALDRYLESKLEPLRMEHEGNSVGRNDTEAGSAGDVGDKSTKSLGRYGKKTAGGEQNLGKEWIDMVEGIALFFDQALPVNLLFAQERGQYGSLRRQILAQRRNSAAARAASVTLKNDCGVAIGTIERKNEESEHSSSPPPDDRGTALSESSAEVPSSGGGKSPPHNFLPERMSEIYGCEHLLRLFHRLPGVVAESSTMTGMETRRIFSMLGDLVRYLQKNQSFFQSSFRKPLAGEVSRIGGAGSKRASAK</sequence>
<proteinExistence type="predicted"/>
<gene>
    <name evidence="9" type="ORF">ACHAW5_007707</name>
</gene>
<dbReference type="Pfam" id="PF22732">
    <property type="entry name" value="MSL3_chromo-like"/>
    <property type="match status" value="1"/>
</dbReference>
<feature type="domain" description="MSL3 chromodomain-like" evidence="8">
    <location>
        <begin position="331"/>
        <end position="370"/>
    </location>
</feature>
<evidence type="ECO:0008006" key="11">
    <source>
        <dbReference type="Google" id="ProtNLM"/>
    </source>
</evidence>
<dbReference type="Gene3D" id="1.10.274.30">
    <property type="entry name" value="MRG domain"/>
    <property type="match status" value="1"/>
</dbReference>
<feature type="compositionally biased region" description="Acidic residues" evidence="6">
    <location>
        <begin position="314"/>
        <end position="324"/>
    </location>
</feature>
<evidence type="ECO:0000256" key="1">
    <source>
        <dbReference type="ARBA" id="ARBA00004123"/>
    </source>
</evidence>
<evidence type="ECO:0000259" key="7">
    <source>
        <dbReference type="Pfam" id="PF05712"/>
    </source>
</evidence>
<protein>
    <recommendedName>
        <fullName evidence="11">MRG domain-containing protein</fullName>
    </recommendedName>
</protein>
<dbReference type="GO" id="GO:0005634">
    <property type="term" value="C:nucleus"/>
    <property type="evidence" value="ECO:0007669"/>
    <property type="project" value="UniProtKB-SubCell"/>
</dbReference>
<feature type="region of interest" description="Disordered" evidence="6">
    <location>
        <begin position="300"/>
        <end position="327"/>
    </location>
</feature>
<dbReference type="EMBL" id="JALLAZ020001804">
    <property type="protein sequence ID" value="KAL3763315.1"/>
    <property type="molecule type" value="Genomic_DNA"/>
</dbReference>
<keyword evidence="5" id="KW-0539">Nucleus</keyword>
<feature type="compositionally biased region" description="Basic and acidic residues" evidence="6">
    <location>
        <begin position="146"/>
        <end position="160"/>
    </location>
</feature>
<feature type="region of interest" description="Disordered" evidence="6">
    <location>
        <begin position="683"/>
        <end position="727"/>
    </location>
</feature>
<accession>A0ABD3MGT6</accession>
<feature type="compositionally biased region" description="Basic and acidic residues" evidence="6">
    <location>
        <begin position="684"/>
        <end position="703"/>
    </location>
</feature>
<dbReference type="Pfam" id="PF05712">
    <property type="entry name" value="MRG"/>
    <property type="match status" value="1"/>
</dbReference>
<dbReference type="PANTHER" id="PTHR10880:SF15">
    <property type="entry name" value="MSL COMPLEX SUBUNIT 3"/>
    <property type="match status" value="1"/>
</dbReference>
<feature type="compositionally biased region" description="Basic and acidic residues" evidence="6">
    <location>
        <begin position="124"/>
        <end position="134"/>
    </location>
</feature>
<keyword evidence="10" id="KW-1185">Reference proteome</keyword>
<dbReference type="InterPro" id="IPR008676">
    <property type="entry name" value="MRG"/>
</dbReference>
<dbReference type="InterPro" id="IPR016197">
    <property type="entry name" value="Chromo-like_dom_sf"/>
</dbReference>
<evidence type="ECO:0000256" key="5">
    <source>
        <dbReference type="ARBA" id="ARBA00023242"/>
    </source>
</evidence>
<evidence type="ECO:0000256" key="2">
    <source>
        <dbReference type="ARBA" id="ARBA00022853"/>
    </source>
</evidence>
<evidence type="ECO:0000259" key="8">
    <source>
        <dbReference type="Pfam" id="PF22732"/>
    </source>
</evidence>
<evidence type="ECO:0000313" key="10">
    <source>
        <dbReference type="Proteomes" id="UP001530315"/>
    </source>
</evidence>
<evidence type="ECO:0000256" key="6">
    <source>
        <dbReference type="SAM" id="MobiDB-lite"/>
    </source>
</evidence>
<dbReference type="PANTHER" id="PTHR10880">
    <property type="entry name" value="MORTALITY FACTOR 4-LIKE PROTEIN"/>
    <property type="match status" value="1"/>
</dbReference>
<keyword evidence="2" id="KW-0156">Chromatin regulator</keyword>
<dbReference type="InterPro" id="IPR038217">
    <property type="entry name" value="MRG_C_sf"/>
</dbReference>
<keyword evidence="4" id="KW-0804">Transcription</keyword>
<dbReference type="SUPFAM" id="SSF54160">
    <property type="entry name" value="Chromo domain-like"/>
    <property type="match status" value="1"/>
</dbReference>
<dbReference type="InterPro" id="IPR026541">
    <property type="entry name" value="MRG_dom"/>
</dbReference>
<reference evidence="9 10" key="1">
    <citation type="submission" date="2024-10" db="EMBL/GenBank/DDBJ databases">
        <title>Updated reference genomes for cyclostephanoid diatoms.</title>
        <authorList>
            <person name="Roberts W.R."/>
            <person name="Alverson A.J."/>
        </authorList>
    </citation>
    <scope>NUCLEOTIDE SEQUENCE [LARGE SCALE GENOMIC DNA]</scope>
    <source>
        <strain evidence="9 10">AJA276-08</strain>
    </source>
</reference>
<feature type="region of interest" description="Disordered" evidence="6">
    <location>
        <begin position="454"/>
        <end position="478"/>
    </location>
</feature>
<keyword evidence="3" id="KW-0805">Transcription regulation</keyword>
<evidence type="ECO:0000313" key="9">
    <source>
        <dbReference type="EMBL" id="KAL3763315.1"/>
    </source>
</evidence>
<dbReference type="InterPro" id="IPR053820">
    <property type="entry name" value="MSL3_chromo-like"/>
</dbReference>
<feature type="region of interest" description="Disordered" evidence="6">
    <location>
        <begin position="576"/>
        <end position="610"/>
    </location>
</feature>
<feature type="domain" description="MRG" evidence="7">
    <location>
        <begin position="518"/>
        <end position="784"/>
    </location>
</feature>
<dbReference type="GO" id="GO:0006325">
    <property type="term" value="P:chromatin organization"/>
    <property type="evidence" value="ECO:0007669"/>
    <property type="project" value="UniProtKB-KW"/>
</dbReference>
<name>A0ABD3MGT6_9STRA</name>
<dbReference type="Gene3D" id="2.30.30.140">
    <property type="match status" value="1"/>
</dbReference>
<evidence type="ECO:0000256" key="4">
    <source>
        <dbReference type="ARBA" id="ARBA00023163"/>
    </source>
</evidence>
<dbReference type="Proteomes" id="UP001530315">
    <property type="component" value="Unassembled WGS sequence"/>
</dbReference>
<dbReference type="PROSITE" id="PS51640">
    <property type="entry name" value="MRG"/>
    <property type="match status" value="1"/>
</dbReference>
<comment type="caution">
    <text evidence="9">The sequence shown here is derived from an EMBL/GenBank/DDBJ whole genome shotgun (WGS) entry which is preliminary data.</text>
</comment>